<keyword evidence="2" id="KW-1185">Reference proteome</keyword>
<gene>
    <name evidence="1" type="ORF">F383_35611</name>
</gene>
<name>A0A0B0N6G8_GOSAR</name>
<accession>A0A0B0N6G8</accession>
<organism evidence="1 2">
    <name type="scientific">Gossypium arboreum</name>
    <name type="common">Tree cotton</name>
    <name type="synonym">Gossypium nanking</name>
    <dbReference type="NCBI Taxonomy" id="29729"/>
    <lineage>
        <taxon>Eukaryota</taxon>
        <taxon>Viridiplantae</taxon>
        <taxon>Streptophyta</taxon>
        <taxon>Embryophyta</taxon>
        <taxon>Tracheophyta</taxon>
        <taxon>Spermatophyta</taxon>
        <taxon>Magnoliopsida</taxon>
        <taxon>eudicotyledons</taxon>
        <taxon>Gunneridae</taxon>
        <taxon>Pentapetalae</taxon>
        <taxon>rosids</taxon>
        <taxon>malvids</taxon>
        <taxon>Malvales</taxon>
        <taxon>Malvaceae</taxon>
        <taxon>Malvoideae</taxon>
        <taxon>Gossypium</taxon>
    </lineage>
</organism>
<protein>
    <submittedName>
        <fullName evidence="1">Uncharacterized protein</fullName>
    </submittedName>
</protein>
<evidence type="ECO:0000313" key="1">
    <source>
        <dbReference type="EMBL" id="KHG08370.1"/>
    </source>
</evidence>
<comment type="caution">
    <text evidence="1">The sequence shown here is derived from an EMBL/GenBank/DDBJ whole genome shotgun (WGS) entry which is preliminary data.</text>
</comment>
<reference evidence="2" key="1">
    <citation type="submission" date="2014-09" db="EMBL/GenBank/DDBJ databases">
        <authorList>
            <person name="Mudge J."/>
            <person name="Ramaraj T."/>
            <person name="Lindquist I.E."/>
            <person name="Bharti A.K."/>
            <person name="Sundararajan A."/>
            <person name="Cameron C.T."/>
            <person name="Woodward J.E."/>
            <person name="May G.D."/>
            <person name="Brubaker C."/>
            <person name="Broadhvest J."/>
            <person name="Wilkins T.A."/>
        </authorList>
    </citation>
    <scope>NUCLEOTIDE SEQUENCE</scope>
    <source>
        <strain evidence="2">cv. AKA8401</strain>
    </source>
</reference>
<dbReference type="EMBL" id="JRRC01496697">
    <property type="protein sequence ID" value="KHG08370.1"/>
    <property type="molecule type" value="Genomic_DNA"/>
</dbReference>
<proteinExistence type="predicted"/>
<dbReference type="Proteomes" id="UP000032142">
    <property type="component" value="Unassembled WGS sequence"/>
</dbReference>
<sequence>MPLCLSHCETGHTY</sequence>
<evidence type="ECO:0000313" key="2">
    <source>
        <dbReference type="Proteomes" id="UP000032142"/>
    </source>
</evidence>